<dbReference type="AlphaFoldDB" id="A0A1Q9D1D4"/>
<organism evidence="1 2">
    <name type="scientific">Symbiodinium microadriaticum</name>
    <name type="common">Dinoflagellate</name>
    <name type="synonym">Zooxanthella microadriatica</name>
    <dbReference type="NCBI Taxonomy" id="2951"/>
    <lineage>
        <taxon>Eukaryota</taxon>
        <taxon>Sar</taxon>
        <taxon>Alveolata</taxon>
        <taxon>Dinophyceae</taxon>
        <taxon>Suessiales</taxon>
        <taxon>Symbiodiniaceae</taxon>
        <taxon>Symbiodinium</taxon>
    </lineage>
</organism>
<dbReference type="EMBL" id="LSRX01000786">
    <property type="protein sequence ID" value="OLP88955.1"/>
    <property type="molecule type" value="Genomic_DNA"/>
</dbReference>
<accession>A0A1Q9D1D4</accession>
<dbReference type="OrthoDB" id="10416019at2759"/>
<comment type="caution">
    <text evidence="1">The sequence shown here is derived from an EMBL/GenBank/DDBJ whole genome shotgun (WGS) entry which is preliminary data.</text>
</comment>
<keyword evidence="2" id="KW-1185">Reference proteome</keyword>
<proteinExistence type="predicted"/>
<name>A0A1Q9D1D4_SYMMI</name>
<reference evidence="1 2" key="1">
    <citation type="submission" date="2016-02" db="EMBL/GenBank/DDBJ databases">
        <title>Genome analysis of coral dinoflagellate symbionts highlights evolutionary adaptations to a symbiotic lifestyle.</title>
        <authorList>
            <person name="Aranda M."/>
            <person name="Li Y."/>
            <person name="Liew Y.J."/>
            <person name="Baumgarten S."/>
            <person name="Simakov O."/>
            <person name="Wilson M."/>
            <person name="Piel J."/>
            <person name="Ashoor H."/>
            <person name="Bougouffa S."/>
            <person name="Bajic V.B."/>
            <person name="Ryu T."/>
            <person name="Ravasi T."/>
            <person name="Bayer T."/>
            <person name="Micklem G."/>
            <person name="Kim H."/>
            <person name="Bhak J."/>
            <person name="Lajeunesse T.C."/>
            <person name="Voolstra C.R."/>
        </authorList>
    </citation>
    <scope>NUCLEOTIDE SEQUENCE [LARGE SCALE GENOMIC DNA]</scope>
    <source>
        <strain evidence="1 2">CCMP2467</strain>
    </source>
</reference>
<evidence type="ECO:0000313" key="1">
    <source>
        <dbReference type="EMBL" id="OLP88955.1"/>
    </source>
</evidence>
<gene>
    <name evidence="1" type="ORF">AK812_SmicGene29635</name>
</gene>
<evidence type="ECO:0000313" key="2">
    <source>
        <dbReference type="Proteomes" id="UP000186817"/>
    </source>
</evidence>
<dbReference type="Proteomes" id="UP000186817">
    <property type="component" value="Unassembled WGS sequence"/>
</dbReference>
<protein>
    <submittedName>
        <fullName evidence="1">Uncharacterized protein</fullName>
    </submittedName>
</protein>
<sequence>MGVISISSAVFPPQCEARDAAGSSTLSGSSLPPPYECRGVTTGAYSNATLLLLEAQESSRSGMLLKDQEYKISLLLRNALFNAGELVNEWRLLTRWAESLDSFVTLHQASVPGFTLSGMEASIQPASVNPGAFHMLNVTVTPRNESALVTESPSGDARLLAGL</sequence>